<organism evidence="6 7">
    <name type="scientific">Halanaerobacter jeridensis</name>
    <dbReference type="NCBI Taxonomy" id="706427"/>
    <lineage>
        <taxon>Bacteria</taxon>
        <taxon>Bacillati</taxon>
        <taxon>Bacillota</taxon>
        <taxon>Clostridia</taxon>
        <taxon>Halanaerobiales</taxon>
        <taxon>Halobacteroidaceae</taxon>
        <taxon>Halanaerobacter</taxon>
    </lineage>
</organism>
<comment type="function">
    <text evidence="5">Catalyzes the methylation of C-1 in cobalt-precorrin-5B to form cobalt-precorrin-6A.</text>
</comment>
<dbReference type="EC" id="2.1.1.195" evidence="5"/>
<keyword evidence="3 5" id="KW-0808">Transferase</keyword>
<evidence type="ECO:0000256" key="1">
    <source>
        <dbReference type="ARBA" id="ARBA00022573"/>
    </source>
</evidence>
<comment type="pathway">
    <text evidence="5">Cofactor biosynthesis; adenosylcobalamin biosynthesis; cob(II)yrinate a,c-diamide from sirohydrochlorin (anaerobic route): step 6/10.</text>
</comment>
<dbReference type="PANTHER" id="PTHR35863:SF1">
    <property type="entry name" value="COBALT-PRECORRIN-5B C(1)-METHYLTRANSFERASE"/>
    <property type="match status" value="1"/>
</dbReference>
<dbReference type="Pfam" id="PF01888">
    <property type="entry name" value="CbiD"/>
    <property type="match status" value="1"/>
</dbReference>
<comment type="caution">
    <text evidence="6">The sequence shown here is derived from an EMBL/GenBank/DDBJ whole genome shotgun (WGS) entry which is preliminary data.</text>
</comment>
<reference evidence="6" key="1">
    <citation type="submission" date="2021-01" db="EMBL/GenBank/DDBJ databases">
        <title>Genomic Encyclopedia of Type Strains, Phase IV (KMG-IV): sequencing the most valuable type-strain genomes for metagenomic binning, comparative biology and taxonomic classification.</title>
        <authorList>
            <person name="Goeker M."/>
        </authorList>
    </citation>
    <scope>NUCLEOTIDE SEQUENCE</scope>
    <source>
        <strain evidence="6">DSM 23230</strain>
    </source>
</reference>
<dbReference type="GO" id="GO:0008168">
    <property type="term" value="F:methyltransferase activity"/>
    <property type="evidence" value="ECO:0007669"/>
    <property type="project" value="UniProtKB-UniRule"/>
</dbReference>
<sequence length="356" mass="37877">MKNGKKLRRGYTTGSSSAAAAKAAAKMLVTQQRVEKITIDTPAEIELNLEVVNPKLTANYAQASVIKDGGDDSDVTDGLEIIAKVKEIESGIEIRGGEGVGQVTKPGLAVDVGQAAINPVPRKMIREEVQQVVPLEVGVQVTIVVPKGVEVAEKTLNSKLGILGGISILGTTGIVEPMSEQAYKDSLALKIDQAVASGIQELVLVFGNYGIRRAKKMGFRTEKIVRMSNFVGFMLNHCAEQGVEKITIIGHLGKLVKVAAGIFATHSKIADARLETIAAYTASLGGSQELIKQILAANTAEETVAIIKAAGLEEVFDLLAQRVTTRVEDYVEGELVVESCLFAMEAGIIGRSYCDE</sequence>
<comment type="similarity">
    <text evidence="5">Belongs to the CbiD family.</text>
</comment>
<evidence type="ECO:0000256" key="4">
    <source>
        <dbReference type="ARBA" id="ARBA00022691"/>
    </source>
</evidence>
<dbReference type="NCBIfam" id="TIGR00312">
    <property type="entry name" value="cbiD"/>
    <property type="match status" value="1"/>
</dbReference>
<dbReference type="EMBL" id="JAFBDQ010000009">
    <property type="protein sequence ID" value="MBM7557126.1"/>
    <property type="molecule type" value="Genomic_DNA"/>
</dbReference>
<keyword evidence="1 5" id="KW-0169">Cobalamin biosynthesis</keyword>
<gene>
    <name evidence="5" type="primary">cbiD</name>
    <name evidence="6" type="ORF">JOC47_001980</name>
</gene>
<dbReference type="InterPro" id="IPR002748">
    <property type="entry name" value="CbiD"/>
</dbReference>
<evidence type="ECO:0000313" key="6">
    <source>
        <dbReference type="EMBL" id="MBM7557126.1"/>
    </source>
</evidence>
<keyword evidence="7" id="KW-1185">Reference proteome</keyword>
<dbReference type="SUPFAM" id="SSF111342">
    <property type="entry name" value="CbiD-like"/>
    <property type="match status" value="1"/>
</dbReference>
<evidence type="ECO:0000256" key="2">
    <source>
        <dbReference type="ARBA" id="ARBA00022603"/>
    </source>
</evidence>
<dbReference type="InterPro" id="IPR036074">
    <property type="entry name" value="CbiD_sf"/>
</dbReference>
<accession>A0A938XVM3</accession>
<protein>
    <recommendedName>
        <fullName evidence="5">Cobalt-precorrin-5B C(1)-methyltransferase</fullName>
        <ecNumber evidence="5">2.1.1.195</ecNumber>
    </recommendedName>
    <alternativeName>
        <fullName evidence="5">Cobalt-precorrin-6A synthase</fullName>
    </alternativeName>
</protein>
<dbReference type="PANTHER" id="PTHR35863">
    <property type="entry name" value="COBALT-PRECORRIN-5B C(1)-METHYLTRANSFERASE"/>
    <property type="match status" value="1"/>
</dbReference>
<dbReference type="AlphaFoldDB" id="A0A938XVM3"/>
<comment type="catalytic activity">
    <reaction evidence="5">
        <text>Co-precorrin-5B + S-adenosyl-L-methionine = Co-precorrin-6A + S-adenosyl-L-homocysteine</text>
        <dbReference type="Rhea" id="RHEA:26285"/>
        <dbReference type="ChEBI" id="CHEBI:57856"/>
        <dbReference type="ChEBI" id="CHEBI:59789"/>
        <dbReference type="ChEBI" id="CHEBI:60063"/>
        <dbReference type="ChEBI" id="CHEBI:60064"/>
        <dbReference type="EC" id="2.1.1.195"/>
    </reaction>
</comment>
<dbReference type="Gene3D" id="3.30.2110.10">
    <property type="entry name" value="CbiD-like"/>
    <property type="match status" value="1"/>
</dbReference>
<keyword evidence="4 5" id="KW-0949">S-adenosyl-L-methionine</keyword>
<proteinExistence type="inferred from homology"/>
<keyword evidence="2 5" id="KW-0489">Methyltransferase</keyword>
<evidence type="ECO:0000256" key="5">
    <source>
        <dbReference type="HAMAP-Rule" id="MF_00787"/>
    </source>
</evidence>
<dbReference type="GO" id="GO:0019251">
    <property type="term" value="P:anaerobic cobalamin biosynthetic process"/>
    <property type="evidence" value="ECO:0007669"/>
    <property type="project" value="UniProtKB-UniRule"/>
</dbReference>
<name>A0A938XVM3_9FIRM</name>
<evidence type="ECO:0000256" key="3">
    <source>
        <dbReference type="ARBA" id="ARBA00022679"/>
    </source>
</evidence>
<evidence type="ECO:0000313" key="7">
    <source>
        <dbReference type="Proteomes" id="UP000774000"/>
    </source>
</evidence>
<dbReference type="GO" id="GO:0032259">
    <property type="term" value="P:methylation"/>
    <property type="evidence" value="ECO:0007669"/>
    <property type="project" value="UniProtKB-KW"/>
</dbReference>
<dbReference type="HAMAP" id="MF_00787">
    <property type="entry name" value="CbiD"/>
    <property type="match status" value="1"/>
</dbReference>
<dbReference type="Proteomes" id="UP000774000">
    <property type="component" value="Unassembled WGS sequence"/>
</dbReference>
<dbReference type="PIRSF" id="PIRSF026782">
    <property type="entry name" value="CbiD"/>
    <property type="match status" value="1"/>
</dbReference>